<feature type="domain" description="Flagellar basal-body/hook protein C-terminal" evidence="7">
    <location>
        <begin position="472"/>
        <end position="516"/>
    </location>
</feature>
<evidence type="ECO:0000259" key="8">
    <source>
        <dbReference type="Pfam" id="PF07559"/>
    </source>
</evidence>
<comment type="subcellular location">
    <subcellularLocation>
        <location evidence="1 5">Bacterial flagellum basal body</location>
    </subcellularLocation>
</comment>
<name>A0A1G9JI60_9BACT</name>
<dbReference type="SUPFAM" id="SSF117143">
    <property type="entry name" value="Flagellar hook protein flgE"/>
    <property type="match status" value="1"/>
</dbReference>
<dbReference type="PANTHER" id="PTHR30435:SF1">
    <property type="entry name" value="FLAGELLAR HOOK PROTEIN FLGE"/>
    <property type="match status" value="1"/>
</dbReference>
<dbReference type="InterPro" id="IPR011491">
    <property type="entry name" value="FlgE_D2"/>
</dbReference>
<evidence type="ECO:0000256" key="3">
    <source>
        <dbReference type="ARBA" id="ARBA00019015"/>
    </source>
</evidence>
<dbReference type="GO" id="GO:0071978">
    <property type="term" value="P:bacterial-type flagellum-dependent swarming motility"/>
    <property type="evidence" value="ECO:0007669"/>
    <property type="project" value="TreeGrafter"/>
</dbReference>
<feature type="domain" description="Flagellar hook protein FlgE/F/G-like D1" evidence="9">
    <location>
        <begin position="88"/>
        <end position="145"/>
    </location>
</feature>
<dbReference type="InterPro" id="IPR019776">
    <property type="entry name" value="Flagellar_basal_body_rod_CS"/>
</dbReference>
<dbReference type="AlphaFoldDB" id="A0A1G9JI60"/>
<dbReference type="PROSITE" id="PS00588">
    <property type="entry name" value="FLAGELLA_BB_ROD"/>
    <property type="match status" value="1"/>
</dbReference>
<evidence type="ECO:0000313" key="11">
    <source>
        <dbReference type="Proteomes" id="UP000199053"/>
    </source>
</evidence>
<dbReference type="PANTHER" id="PTHR30435">
    <property type="entry name" value="FLAGELLAR PROTEIN"/>
    <property type="match status" value="1"/>
</dbReference>
<keyword evidence="10" id="KW-0282">Flagellum</keyword>
<dbReference type="Pfam" id="PF06429">
    <property type="entry name" value="Flg_bbr_C"/>
    <property type="match status" value="1"/>
</dbReference>
<dbReference type="InterPro" id="IPR053967">
    <property type="entry name" value="LlgE_F_G-like_D1"/>
</dbReference>
<evidence type="ECO:0000259" key="9">
    <source>
        <dbReference type="Pfam" id="PF22692"/>
    </source>
</evidence>
<dbReference type="Pfam" id="PF22692">
    <property type="entry name" value="LlgE_F_G_D1"/>
    <property type="match status" value="1"/>
</dbReference>
<sequence>MGITSSLYTGISGLNVNSQATSVVSNNLANSSTVGFKGSYATFEDVFYSTITTGSGGDQVGNGAAVATVNTDYTQGSYETSSTSTNVALNGDGYYIVVDPDTGTKYYSRAGNFDFDKDGNLVDPYGNNVQGWVVNEGSASGSLTNVVLDQSQSPPNATSEVSLSMNLDSQSVDSAITSNPYTSEFNLYDGTEAPPLDDSRYSYSSTMTIYDENGSAHDLTTYMDPVSTDSDGNIIWEYVVSCDPEEDQRSFGGTDMNTTSGAGMLMTGTLVFNSEGQMTSMSSFTLTDTPVSSNAKDAANWELASFSDSGIPEMNVNFTGSTEGQEVAFSFGMSNPGADVGSNGGWSTGSTIKTLADITATTDYSDLPSFEDVELGTGATTSYSDTSSATYSAGQDGYPTGALLSVTVDENGIISGNYSNSQSIELYQLGLADFNNKNGLKANGSNLFSATTESGEAIIGTAGTAGFGSVVSNALEASNVDLASEMTKLIIIQASYQANSKVVTTANSMIETALSLKR</sequence>
<dbReference type="NCBIfam" id="TIGR03506">
    <property type="entry name" value="FlgEFG_subfam"/>
    <property type="match status" value="1"/>
</dbReference>
<dbReference type="InterPro" id="IPR037058">
    <property type="entry name" value="Falgellar_hook_FlgE_sf"/>
</dbReference>
<dbReference type="GO" id="GO:0009424">
    <property type="term" value="C:bacterial-type flagellum hook"/>
    <property type="evidence" value="ECO:0007669"/>
    <property type="project" value="TreeGrafter"/>
</dbReference>
<dbReference type="RefSeq" id="WP_092162176.1">
    <property type="nucleotide sequence ID" value="NZ_FNGA01000004.1"/>
</dbReference>
<dbReference type="InterPro" id="IPR001444">
    <property type="entry name" value="Flag_bb_rod_N"/>
</dbReference>
<evidence type="ECO:0000313" key="10">
    <source>
        <dbReference type="EMBL" id="SDL37287.1"/>
    </source>
</evidence>
<evidence type="ECO:0000256" key="1">
    <source>
        <dbReference type="ARBA" id="ARBA00004117"/>
    </source>
</evidence>
<dbReference type="OrthoDB" id="9804559at2"/>
<dbReference type="EMBL" id="FNGA01000004">
    <property type="protein sequence ID" value="SDL37287.1"/>
    <property type="molecule type" value="Genomic_DNA"/>
</dbReference>
<evidence type="ECO:0000259" key="6">
    <source>
        <dbReference type="Pfam" id="PF00460"/>
    </source>
</evidence>
<dbReference type="InterPro" id="IPR010930">
    <property type="entry name" value="Flg_bb/hook_C_dom"/>
</dbReference>
<keyword evidence="11" id="KW-1185">Reference proteome</keyword>
<organism evidence="10 11">
    <name type="scientific">Maridesulfovibrio ferrireducens</name>
    <dbReference type="NCBI Taxonomy" id="246191"/>
    <lineage>
        <taxon>Bacteria</taxon>
        <taxon>Pseudomonadati</taxon>
        <taxon>Thermodesulfobacteriota</taxon>
        <taxon>Desulfovibrionia</taxon>
        <taxon>Desulfovibrionales</taxon>
        <taxon>Desulfovibrionaceae</taxon>
        <taxon>Maridesulfovibrio</taxon>
    </lineage>
</organism>
<dbReference type="STRING" id="246191.SAMN05660337_2809"/>
<protein>
    <recommendedName>
        <fullName evidence="3 5">Flagellar hook protein FlgE</fullName>
    </recommendedName>
</protein>
<evidence type="ECO:0000259" key="7">
    <source>
        <dbReference type="Pfam" id="PF06429"/>
    </source>
</evidence>
<evidence type="ECO:0000256" key="4">
    <source>
        <dbReference type="ARBA" id="ARBA00023143"/>
    </source>
</evidence>
<dbReference type="InterPro" id="IPR020013">
    <property type="entry name" value="Flagellar_FlgE/F/G"/>
</dbReference>
<dbReference type="Pfam" id="PF00460">
    <property type="entry name" value="Flg_bb_rod"/>
    <property type="match status" value="1"/>
</dbReference>
<evidence type="ECO:0000256" key="5">
    <source>
        <dbReference type="RuleBase" id="RU362116"/>
    </source>
</evidence>
<proteinExistence type="inferred from homology"/>
<dbReference type="InterPro" id="IPR037925">
    <property type="entry name" value="FlgE/F/G-like"/>
</dbReference>
<feature type="domain" description="Flagellar basal body rod protein N-terminal" evidence="6">
    <location>
        <begin position="7"/>
        <end position="37"/>
    </location>
</feature>
<comment type="function">
    <text evidence="5">A flexible structure which links the flagellar filament to the drive apparatus in the basal body.</text>
</comment>
<gene>
    <name evidence="10" type="ORF">SAMN05660337_2809</name>
</gene>
<feature type="domain" description="Flagellar hook protein FlgE D2" evidence="8">
    <location>
        <begin position="190"/>
        <end position="398"/>
    </location>
</feature>
<dbReference type="Pfam" id="PF07559">
    <property type="entry name" value="FlgE_D2"/>
    <property type="match status" value="1"/>
</dbReference>
<dbReference type="GO" id="GO:0009425">
    <property type="term" value="C:bacterial-type flagellum basal body"/>
    <property type="evidence" value="ECO:0007669"/>
    <property type="project" value="UniProtKB-SubCell"/>
</dbReference>
<dbReference type="GO" id="GO:0005829">
    <property type="term" value="C:cytosol"/>
    <property type="evidence" value="ECO:0007669"/>
    <property type="project" value="TreeGrafter"/>
</dbReference>
<evidence type="ECO:0000256" key="2">
    <source>
        <dbReference type="ARBA" id="ARBA00009677"/>
    </source>
</evidence>
<keyword evidence="10" id="KW-0969">Cilium</keyword>
<comment type="similarity">
    <text evidence="2 5">Belongs to the flagella basal body rod proteins family.</text>
</comment>
<accession>A0A1G9JI60</accession>
<reference evidence="11" key="1">
    <citation type="submission" date="2016-10" db="EMBL/GenBank/DDBJ databases">
        <authorList>
            <person name="Varghese N."/>
            <person name="Submissions S."/>
        </authorList>
    </citation>
    <scope>NUCLEOTIDE SEQUENCE [LARGE SCALE GENOMIC DNA]</scope>
    <source>
        <strain evidence="11">DSM 16995</strain>
    </source>
</reference>
<keyword evidence="10" id="KW-0966">Cell projection</keyword>
<dbReference type="Gene3D" id="2.60.98.20">
    <property type="entry name" value="Flagellar hook protein FlgE"/>
    <property type="match status" value="1"/>
</dbReference>
<keyword evidence="4 5" id="KW-0975">Bacterial flagellum</keyword>
<dbReference type="Proteomes" id="UP000199053">
    <property type="component" value="Unassembled WGS sequence"/>
</dbReference>